<evidence type="ECO:0000313" key="11">
    <source>
        <dbReference type="Proteomes" id="UP001240171"/>
    </source>
</evidence>
<accession>A0ABT9CG50</accession>
<keyword evidence="5 8" id="KW-0460">Magnesium</keyword>
<comment type="similarity">
    <text evidence="8">Belongs to the P-Pant transferase superfamily. AcpS family.</text>
</comment>
<keyword evidence="8" id="KW-0963">Cytoplasm</keyword>
<dbReference type="RefSeq" id="WP_305025485.1">
    <property type="nucleotide sequence ID" value="NZ_JAUQTB010000014.1"/>
</dbReference>
<keyword evidence="2 8" id="KW-0808">Transferase</keyword>
<evidence type="ECO:0000256" key="2">
    <source>
        <dbReference type="ARBA" id="ARBA00022679"/>
    </source>
</evidence>
<organism evidence="10 11">
    <name type="scientific">Paenibacillus lacisoli</name>
    <dbReference type="NCBI Taxonomy" id="3064525"/>
    <lineage>
        <taxon>Bacteria</taxon>
        <taxon>Bacillati</taxon>
        <taxon>Bacillota</taxon>
        <taxon>Bacilli</taxon>
        <taxon>Bacillales</taxon>
        <taxon>Paenibacillaceae</taxon>
        <taxon>Paenibacillus</taxon>
    </lineage>
</organism>
<keyword evidence="3 8" id="KW-0479">Metal-binding</keyword>
<evidence type="ECO:0000256" key="5">
    <source>
        <dbReference type="ARBA" id="ARBA00022842"/>
    </source>
</evidence>
<dbReference type="EMBL" id="JAUQTB010000014">
    <property type="protein sequence ID" value="MDO7908264.1"/>
    <property type="molecule type" value="Genomic_DNA"/>
</dbReference>
<reference evidence="10 11" key="1">
    <citation type="submission" date="2023-07" db="EMBL/GenBank/DDBJ databases">
        <title>Paenibacillus sp. JX-17 nov. isolated from soil.</title>
        <authorList>
            <person name="Wan Y."/>
            <person name="Liu B."/>
        </authorList>
    </citation>
    <scope>NUCLEOTIDE SEQUENCE [LARGE SCALE GENOMIC DNA]</scope>
    <source>
        <strain evidence="10 11">JX-17</strain>
    </source>
</reference>
<protein>
    <recommendedName>
        <fullName evidence="8">Holo-[acyl-carrier-protein] synthase</fullName>
        <shortName evidence="8">Holo-ACP synthase</shortName>
        <ecNumber evidence="8">2.7.8.7</ecNumber>
    </recommendedName>
    <alternativeName>
        <fullName evidence="8">4'-phosphopantetheinyl transferase AcpS</fullName>
    </alternativeName>
</protein>
<dbReference type="InterPro" id="IPR002582">
    <property type="entry name" value="ACPS"/>
</dbReference>
<comment type="cofactor">
    <cofactor evidence="8">
        <name>Mg(2+)</name>
        <dbReference type="ChEBI" id="CHEBI:18420"/>
    </cofactor>
</comment>
<keyword evidence="7 8" id="KW-0275">Fatty acid biosynthesis</keyword>
<evidence type="ECO:0000256" key="8">
    <source>
        <dbReference type="HAMAP-Rule" id="MF_00101"/>
    </source>
</evidence>
<keyword evidence="4 8" id="KW-0276">Fatty acid metabolism</keyword>
<dbReference type="InterPro" id="IPR004568">
    <property type="entry name" value="Ppantetheine-prot_Trfase_dom"/>
</dbReference>
<dbReference type="Proteomes" id="UP001240171">
    <property type="component" value="Unassembled WGS sequence"/>
</dbReference>
<evidence type="ECO:0000313" key="10">
    <source>
        <dbReference type="EMBL" id="MDO7908264.1"/>
    </source>
</evidence>
<dbReference type="GO" id="GO:0008897">
    <property type="term" value="F:holo-[acyl-carrier-protein] synthase activity"/>
    <property type="evidence" value="ECO:0007669"/>
    <property type="project" value="UniProtKB-EC"/>
</dbReference>
<keyword evidence="6 8" id="KW-0443">Lipid metabolism</keyword>
<dbReference type="NCBIfam" id="TIGR00556">
    <property type="entry name" value="pantethn_trn"/>
    <property type="match status" value="1"/>
</dbReference>
<dbReference type="HAMAP" id="MF_00101">
    <property type="entry name" value="AcpS"/>
    <property type="match status" value="1"/>
</dbReference>
<dbReference type="Pfam" id="PF01648">
    <property type="entry name" value="ACPS"/>
    <property type="match status" value="1"/>
</dbReference>
<name>A0ABT9CG50_9BACL</name>
<dbReference type="NCBIfam" id="TIGR00516">
    <property type="entry name" value="acpS"/>
    <property type="match status" value="1"/>
</dbReference>
<feature type="domain" description="4'-phosphopantetheinyl transferase" evidence="9">
    <location>
        <begin position="4"/>
        <end position="95"/>
    </location>
</feature>
<keyword evidence="11" id="KW-1185">Reference proteome</keyword>
<comment type="subcellular location">
    <subcellularLocation>
        <location evidence="8">Cytoplasm</location>
    </subcellularLocation>
</comment>
<sequence length="128" mass="13792">MIYGIGHDVLEIPRLQRLLDGRHGTPFIERVLTPQEQALARERGQSAEFIGGRFAAKEAITKAFGCGIGGVIGFSDLNIVPDEKGKPLVQLNTAAWERLGLSAAEHVIHLSITHQPGLASAFAVVEAR</sequence>
<dbReference type="EC" id="2.7.8.7" evidence="8"/>
<comment type="function">
    <text evidence="8">Transfers the 4'-phosphopantetheine moiety from coenzyme A to a Ser of acyl-carrier-protein.</text>
</comment>
<comment type="catalytic activity">
    <reaction evidence="8">
        <text>apo-[ACP] + CoA = holo-[ACP] + adenosine 3',5'-bisphosphate + H(+)</text>
        <dbReference type="Rhea" id="RHEA:12068"/>
        <dbReference type="Rhea" id="RHEA-COMP:9685"/>
        <dbReference type="Rhea" id="RHEA-COMP:9690"/>
        <dbReference type="ChEBI" id="CHEBI:15378"/>
        <dbReference type="ChEBI" id="CHEBI:29999"/>
        <dbReference type="ChEBI" id="CHEBI:57287"/>
        <dbReference type="ChEBI" id="CHEBI:58343"/>
        <dbReference type="ChEBI" id="CHEBI:64479"/>
        <dbReference type="EC" id="2.7.8.7"/>
    </reaction>
</comment>
<evidence type="ECO:0000256" key="4">
    <source>
        <dbReference type="ARBA" id="ARBA00022832"/>
    </source>
</evidence>
<evidence type="ECO:0000256" key="1">
    <source>
        <dbReference type="ARBA" id="ARBA00022516"/>
    </source>
</evidence>
<proteinExistence type="inferred from homology"/>
<dbReference type="InterPro" id="IPR037143">
    <property type="entry name" value="4-PPantetheinyl_Trfase_dom_sf"/>
</dbReference>
<evidence type="ECO:0000256" key="7">
    <source>
        <dbReference type="ARBA" id="ARBA00023160"/>
    </source>
</evidence>
<evidence type="ECO:0000256" key="6">
    <source>
        <dbReference type="ARBA" id="ARBA00023098"/>
    </source>
</evidence>
<keyword evidence="1 8" id="KW-0444">Lipid biosynthesis</keyword>
<evidence type="ECO:0000259" key="9">
    <source>
        <dbReference type="Pfam" id="PF01648"/>
    </source>
</evidence>
<evidence type="ECO:0000256" key="3">
    <source>
        <dbReference type="ARBA" id="ARBA00022723"/>
    </source>
</evidence>
<comment type="caution">
    <text evidence="10">The sequence shown here is derived from an EMBL/GenBank/DDBJ whole genome shotgun (WGS) entry which is preliminary data.</text>
</comment>
<feature type="binding site" evidence="8">
    <location>
        <position position="58"/>
    </location>
    <ligand>
        <name>Mg(2+)</name>
        <dbReference type="ChEBI" id="CHEBI:18420"/>
    </ligand>
</feature>
<dbReference type="Gene3D" id="3.90.470.20">
    <property type="entry name" value="4'-phosphopantetheinyl transferase domain"/>
    <property type="match status" value="1"/>
</dbReference>
<gene>
    <name evidence="8 10" type="primary">acpS</name>
    <name evidence="10" type="ORF">Q5741_17825</name>
</gene>
<dbReference type="InterPro" id="IPR008278">
    <property type="entry name" value="4-PPantetheinyl_Trfase_dom"/>
</dbReference>
<feature type="binding site" evidence="8">
    <location>
        <position position="8"/>
    </location>
    <ligand>
        <name>Mg(2+)</name>
        <dbReference type="ChEBI" id="CHEBI:18420"/>
    </ligand>
</feature>
<dbReference type="SUPFAM" id="SSF56214">
    <property type="entry name" value="4'-phosphopantetheinyl transferase"/>
    <property type="match status" value="1"/>
</dbReference>